<reference evidence="2" key="1">
    <citation type="submission" date="2015-04" db="UniProtKB">
        <authorList>
            <consortium name="EnsemblPlants"/>
        </authorList>
    </citation>
    <scope>IDENTIFICATION</scope>
    <source>
        <strain evidence="2">SL10</strain>
    </source>
</reference>
<dbReference type="Proteomes" id="UP000006591">
    <property type="component" value="Chromosome 5"/>
</dbReference>
<evidence type="ECO:0000256" key="1">
    <source>
        <dbReference type="SAM" id="MobiDB-lite"/>
    </source>
</evidence>
<dbReference type="EnsemblPlants" id="ONIVA05G14570.1">
    <property type="protein sequence ID" value="ONIVA05G14570.1"/>
    <property type="gene ID" value="ONIVA05G14570"/>
</dbReference>
<proteinExistence type="predicted"/>
<dbReference type="OMA" id="PCCTARE"/>
<name>A0A0E0HDJ1_ORYNI</name>
<evidence type="ECO:0000313" key="3">
    <source>
        <dbReference type="Proteomes" id="UP000006591"/>
    </source>
</evidence>
<dbReference type="AlphaFoldDB" id="A0A0E0HDJ1"/>
<reference evidence="2" key="2">
    <citation type="submission" date="2018-04" db="EMBL/GenBank/DDBJ databases">
        <title>OnivRS2 (Oryza nivara Reference Sequence Version 2).</title>
        <authorList>
            <person name="Zhang J."/>
            <person name="Kudrna D."/>
            <person name="Lee S."/>
            <person name="Talag J."/>
            <person name="Rajasekar S."/>
            <person name="Welchert J."/>
            <person name="Hsing Y.-I."/>
            <person name="Wing R.A."/>
        </authorList>
    </citation>
    <scope>NUCLEOTIDE SEQUENCE [LARGE SCALE GENOMIC DNA]</scope>
    <source>
        <strain evidence="2">SL10</strain>
    </source>
</reference>
<keyword evidence="3" id="KW-1185">Reference proteome</keyword>
<feature type="region of interest" description="Disordered" evidence="1">
    <location>
        <begin position="1"/>
        <end position="28"/>
    </location>
</feature>
<accession>A0A0E0HDJ1</accession>
<feature type="compositionally biased region" description="Basic and acidic residues" evidence="1">
    <location>
        <begin position="7"/>
        <end position="23"/>
    </location>
</feature>
<dbReference type="Gramene" id="ONIVA05G14570.1">
    <property type="protein sequence ID" value="ONIVA05G14570.1"/>
    <property type="gene ID" value="ONIVA05G14570"/>
</dbReference>
<protein>
    <submittedName>
        <fullName evidence="2">Uncharacterized protein</fullName>
    </submittedName>
</protein>
<dbReference type="HOGENOM" id="CLU_1952285_0_0_1"/>
<sequence>MAACGSEGRRELASGGEREREELVGEGPRYLVSPRRSVREHIIGEGEGALRRKDSCPPCCTARETSPDAAALTRRRGATRRRGELITREWTKEDAATDDELWRGAWMMEDASAADVLRRGMDGGGCDRR</sequence>
<evidence type="ECO:0000313" key="2">
    <source>
        <dbReference type="EnsemblPlants" id="ONIVA05G14570.1"/>
    </source>
</evidence>
<organism evidence="2">
    <name type="scientific">Oryza nivara</name>
    <name type="common">Indian wild rice</name>
    <name type="synonym">Oryza sativa f. spontanea</name>
    <dbReference type="NCBI Taxonomy" id="4536"/>
    <lineage>
        <taxon>Eukaryota</taxon>
        <taxon>Viridiplantae</taxon>
        <taxon>Streptophyta</taxon>
        <taxon>Embryophyta</taxon>
        <taxon>Tracheophyta</taxon>
        <taxon>Spermatophyta</taxon>
        <taxon>Magnoliopsida</taxon>
        <taxon>Liliopsida</taxon>
        <taxon>Poales</taxon>
        <taxon>Poaceae</taxon>
        <taxon>BOP clade</taxon>
        <taxon>Oryzoideae</taxon>
        <taxon>Oryzeae</taxon>
        <taxon>Oryzinae</taxon>
        <taxon>Oryza</taxon>
    </lineage>
</organism>